<feature type="domain" description="C2H2-type" evidence="11">
    <location>
        <begin position="157"/>
        <end position="178"/>
    </location>
</feature>
<dbReference type="Pfam" id="PF00096">
    <property type="entry name" value="zf-C2H2"/>
    <property type="match status" value="5"/>
</dbReference>
<evidence type="ECO:0000256" key="6">
    <source>
        <dbReference type="ARBA" id="ARBA00022833"/>
    </source>
</evidence>
<dbReference type="InterPro" id="IPR036236">
    <property type="entry name" value="Znf_C2H2_sf"/>
</dbReference>
<evidence type="ECO:0000256" key="2">
    <source>
        <dbReference type="ARBA" id="ARBA00006991"/>
    </source>
</evidence>
<dbReference type="SMART" id="SM00355">
    <property type="entry name" value="ZnF_C2H2"/>
    <property type="match status" value="9"/>
</dbReference>
<dbReference type="InterPro" id="IPR050888">
    <property type="entry name" value="ZnF_C2H2-type_TF"/>
</dbReference>
<dbReference type="GO" id="GO:0005634">
    <property type="term" value="C:nucleus"/>
    <property type="evidence" value="ECO:0007669"/>
    <property type="project" value="UniProtKB-SubCell"/>
</dbReference>
<name>A0A9P0GIH5_9CUCU</name>
<dbReference type="SUPFAM" id="SSF57667">
    <property type="entry name" value="beta-beta-alpha zinc fingers"/>
    <property type="match status" value="5"/>
</dbReference>
<dbReference type="GO" id="GO:0003677">
    <property type="term" value="F:DNA binding"/>
    <property type="evidence" value="ECO:0007669"/>
    <property type="project" value="UniProtKB-KW"/>
</dbReference>
<dbReference type="InterPro" id="IPR013087">
    <property type="entry name" value="Znf_C2H2_type"/>
</dbReference>
<reference evidence="12" key="1">
    <citation type="submission" date="2022-01" db="EMBL/GenBank/DDBJ databases">
        <authorList>
            <person name="King R."/>
        </authorList>
    </citation>
    <scope>NUCLEOTIDE SEQUENCE</scope>
</reference>
<dbReference type="OrthoDB" id="6077919at2759"/>
<keyword evidence="4" id="KW-0677">Repeat</keyword>
<protein>
    <recommendedName>
        <fullName evidence="11">C2H2-type domain-containing protein</fullName>
    </recommendedName>
</protein>
<evidence type="ECO:0000256" key="8">
    <source>
        <dbReference type="ARBA" id="ARBA00023125"/>
    </source>
</evidence>
<dbReference type="EMBL" id="OV651818">
    <property type="protein sequence ID" value="CAH1112012.1"/>
    <property type="molecule type" value="Genomic_DNA"/>
</dbReference>
<feature type="domain" description="C2H2-type" evidence="11">
    <location>
        <begin position="190"/>
        <end position="210"/>
    </location>
</feature>
<feature type="domain" description="C2H2-type" evidence="11">
    <location>
        <begin position="246"/>
        <end position="267"/>
    </location>
</feature>
<accession>A0A9P0GIH5</accession>
<evidence type="ECO:0000256" key="10">
    <source>
        <dbReference type="ARBA" id="ARBA00023242"/>
    </source>
</evidence>
<evidence type="ECO:0000256" key="7">
    <source>
        <dbReference type="ARBA" id="ARBA00023015"/>
    </source>
</evidence>
<feature type="domain" description="C2H2-type" evidence="11">
    <location>
        <begin position="218"/>
        <end position="238"/>
    </location>
</feature>
<dbReference type="SMART" id="SM00868">
    <property type="entry name" value="zf-AD"/>
    <property type="match status" value="1"/>
</dbReference>
<evidence type="ECO:0000256" key="4">
    <source>
        <dbReference type="ARBA" id="ARBA00022737"/>
    </source>
</evidence>
<gene>
    <name evidence="12" type="ORF">PSYICH_LOCUS11743</name>
</gene>
<keyword evidence="5" id="KW-0863">Zinc-finger</keyword>
<dbReference type="Gene3D" id="3.30.160.60">
    <property type="entry name" value="Classic Zinc Finger"/>
    <property type="match status" value="7"/>
</dbReference>
<dbReference type="AlphaFoldDB" id="A0A9P0GIH5"/>
<dbReference type="Proteomes" id="UP001153636">
    <property type="component" value="Chromosome 6"/>
</dbReference>
<comment type="subcellular location">
    <subcellularLocation>
        <location evidence="1">Nucleus</location>
    </subcellularLocation>
</comment>
<dbReference type="PANTHER" id="PTHR24406">
    <property type="entry name" value="TRANSCRIPTIONAL REPRESSOR CTCFL-RELATED"/>
    <property type="match status" value="1"/>
</dbReference>
<feature type="domain" description="C2H2-type" evidence="11">
    <location>
        <begin position="333"/>
        <end position="354"/>
    </location>
</feature>
<feature type="domain" description="C2H2-type" evidence="11">
    <location>
        <begin position="305"/>
        <end position="325"/>
    </location>
</feature>
<feature type="domain" description="C2H2-type" evidence="11">
    <location>
        <begin position="277"/>
        <end position="297"/>
    </location>
</feature>
<dbReference type="InterPro" id="IPR012934">
    <property type="entry name" value="Znf_AD"/>
</dbReference>
<evidence type="ECO:0000313" key="13">
    <source>
        <dbReference type="Proteomes" id="UP001153636"/>
    </source>
</evidence>
<comment type="similarity">
    <text evidence="2">Belongs to the krueppel C2H2-type zinc-finger protein family.</text>
</comment>
<organism evidence="12 13">
    <name type="scientific">Psylliodes chrysocephalus</name>
    <dbReference type="NCBI Taxonomy" id="3402493"/>
    <lineage>
        <taxon>Eukaryota</taxon>
        <taxon>Metazoa</taxon>
        <taxon>Ecdysozoa</taxon>
        <taxon>Arthropoda</taxon>
        <taxon>Hexapoda</taxon>
        <taxon>Insecta</taxon>
        <taxon>Pterygota</taxon>
        <taxon>Neoptera</taxon>
        <taxon>Endopterygota</taxon>
        <taxon>Coleoptera</taxon>
        <taxon>Polyphaga</taxon>
        <taxon>Cucujiformia</taxon>
        <taxon>Chrysomeloidea</taxon>
        <taxon>Chrysomelidae</taxon>
        <taxon>Galerucinae</taxon>
        <taxon>Alticini</taxon>
        <taxon>Psylliodes</taxon>
    </lineage>
</organism>
<dbReference type="FunFam" id="3.30.160.60:FF:001156">
    <property type="entry name" value="Zinc finger protein 407"/>
    <property type="match status" value="1"/>
</dbReference>
<evidence type="ECO:0000259" key="11">
    <source>
        <dbReference type="PROSITE" id="PS00028"/>
    </source>
</evidence>
<keyword evidence="8" id="KW-0238">DNA-binding</keyword>
<dbReference type="FunFam" id="3.30.160.60:FF:000624">
    <property type="entry name" value="zinc finger protein 697"/>
    <property type="match status" value="1"/>
</dbReference>
<dbReference type="Pfam" id="PF12874">
    <property type="entry name" value="zf-met"/>
    <property type="match status" value="2"/>
</dbReference>
<dbReference type="PROSITE" id="PS00028">
    <property type="entry name" value="ZINC_FINGER_C2H2_1"/>
    <property type="match status" value="9"/>
</dbReference>
<proteinExistence type="inferred from homology"/>
<evidence type="ECO:0000313" key="12">
    <source>
        <dbReference type="EMBL" id="CAH1112012.1"/>
    </source>
</evidence>
<keyword evidence="3" id="KW-0479">Metal-binding</keyword>
<feature type="domain" description="C2H2-type" evidence="11">
    <location>
        <begin position="372"/>
        <end position="392"/>
    </location>
</feature>
<evidence type="ECO:0000256" key="3">
    <source>
        <dbReference type="ARBA" id="ARBA00022723"/>
    </source>
</evidence>
<sequence length="426" mass="50316">MDSLVNNCCVCLNNLWPSNKLSEKDENKISLLNKLRSSVPEIDWIINYRICEPCTNLLTIVYNFRDTCLKSDNLRKEQALNQESKSKVKQEILKNENVLYLKEDNKNDQELNCNRVSDDGNNAIDSEEDDYKTDADFNIVEDTKKPVKRKRKFEFQCEKCTAKFSSSKHLVKHCVSEHGMTSKEVRPFVCTKCTSRFANSSNLLQHIKYHEAVRSNVCSYCGKGFITKTDLKIHEKQHLNMREYSCEICLKSFNTHKDLRSHKLVVHTDPELWKYLCPYCNKKFPIKSNYDGHMRRHTGEKNFECHLCYKKFTDKCVLQRHMRTHSNVREFRCSECDKEYKEKRVMQIHMAKIHGIGIGEIKLPTKERKYICHICPKAYYARNKLTRHLYTHSGEKPFFCSICNKKFNDKSYVKQHMKKTHNESQL</sequence>
<evidence type="ECO:0000256" key="9">
    <source>
        <dbReference type="ARBA" id="ARBA00023163"/>
    </source>
</evidence>
<feature type="domain" description="C2H2-type" evidence="11">
    <location>
        <begin position="400"/>
        <end position="421"/>
    </location>
</feature>
<dbReference type="FunFam" id="3.30.160.60:FF:000325">
    <property type="entry name" value="ZFP90 zinc finger protein"/>
    <property type="match status" value="1"/>
</dbReference>
<evidence type="ECO:0000256" key="1">
    <source>
        <dbReference type="ARBA" id="ARBA00004123"/>
    </source>
</evidence>
<keyword evidence="9" id="KW-0804">Transcription</keyword>
<keyword evidence="10" id="KW-0539">Nucleus</keyword>
<keyword evidence="7" id="KW-0805">Transcription regulation</keyword>
<dbReference type="GO" id="GO:0008270">
    <property type="term" value="F:zinc ion binding"/>
    <property type="evidence" value="ECO:0007669"/>
    <property type="project" value="UniProtKB-KW"/>
</dbReference>
<keyword evidence="6" id="KW-0862">Zinc</keyword>
<evidence type="ECO:0000256" key="5">
    <source>
        <dbReference type="ARBA" id="ARBA00022771"/>
    </source>
</evidence>
<keyword evidence="13" id="KW-1185">Reference proteome</keyword>